<dbReference type="PANTHER" id="PTHR12914">
    <property type="entry name" value="PARTNER OF SLD5"/>
    <property type="match status" value="1"/>
</dbReference>
<feature type="domain" description="DNA replication complex GINS protein PSF1 C-terminal" evidence="6">
    <location>
        <begin position="148"/>
        <end position="196"/>
    </location>
</feature>
<accession>A0AB34JRY7</accession>
<dbReference type="CDD" id="cd21696">
    <property type="entry name" value="GINS_B_Psf1"/>
    <property type="match status" value="1"/>
</dbReference>
<reference evidence="7 8" key="1">
    <citation type="journal article" date="2024" name="Science">
        <title>Giant polyketide synthase enzymes in the biosynthesis of giant marine polyether toxins.</title>
        <authorList>
            <person name="Fallon T.R."/>
            <person name="Shende V.V."/>
            <person name="Wierzbicki I.H."/>
            <person name="Pendleton A.L."/>
            <person name="Watervoot N.F."/>
            <person name="Auber R.P."/>
            <person name="Gonzalez D.J."/>
            <person name="Wisecaver J.H."/>
            <person name="Moore B.S."/>
        </authorList>
    </citation>
    <scope>NUCLEOTIDE SEQUENCE [LARGE SCALE GENOMIC DNA]</scope>
    <source>
        <strain evidence="7 8">12B1</strain>
    </source>
</reference>
<gene>
    <name evidence="7" type="ORF">AB1Y20_019499</name>
</gene>
<comment type="caution">
    <text evidence="7">The sequence shown here is derived from an EMBL/GenBank/DDBJ whole genome shotgun (WGS) entry which is preliminary data.</text>
</comment>
<dbReference type="GO" id="GO:1902983">
    <property type="term" value="P:DNA strand elongation involved in mitotic DNA replication"/>
    <property type="evidence" value="ECO:0007669"/>
    <property type="project" value="TreeGrafter"/>
</dbReference>
<dbReference type="InterPro" id="IPR056783">
    <property type="entry name" value="PSF1_C"/>
</dbReference>
<dbReference type="PANTHER" id="PTHR12914:SF2">
    <property type="entry name" value="DNA REPLICATION COMPLEX GINS PROTEIN PSF1"/>
    <property type="match status" value="1"/>
</dbReference>
<keyword evidence="4" id="KW-0539">Nucleus</keyword>
<feature type="domain" description="GINS subunit" evidence="5">
    <location>
        <begin position="69"/>
        <end position="130"/>
    </location>
</feature>
<evidence type="ECO:0000313" key="7">
    <source>
        <dbReference type="EMBL" id="KAL1524610.1"/>
    </source>
</evidence>
<dbReference type="Gene3D" id="1.20.58.1030">
    <property type="match status" value="1"/>
</dbReference>
<name>A0AB34JRY7_PRYPA</name>
<sequence length="198" mass="22387">MSAGPCQHSVEVVSLLHELKSAFWLPPYATERVRAVIEKMAALYGESTAIQKLPGVDLSTKEGSMPPLVYLLTMMRNRDCLVCYVRTRMQRIEDMRWDAAGSLGAEELELLSVHERRYAQEFNNLLSAYQTENDLDLTRDYDPPSDNLYIRVNVLQDIGQFVGPESGVNIDLKRGDLSYLRRGDVEHLVRQGAVAQVV</sequence>
<dbReference type="GO" id="GO:0000811">
    <property type="term" value="C:GINS complex"/>
    <property type="evidence" value="ECO:0007669"/>
    <property type="project" value="InterPro"/>
</dbReference>
<dbReference type="AlphaFoldDB" id="A0AB34JRY7"/>
<dbReference type="Pfam" id="PF05916">
    <property type="entry name" value="Sld5"/>
    <property type="match status" value="1"/>
</dbReference>
<dbReference type="Pfam" id="PF24997">
    <property type="entry name" value="PSF1_C"/>
    <property type="match status" value="1"/>
</dbReference>
<comment type="subcellular location">
    <subcellularLocation>
        <location evidence="1">Nucleus</location>
    </subcellularLocation>
</comment>
<dbReference type="InterPro" id="IPR036224">
    <property type="entry name" value="GINS_bundle-like_dom_sf"/>
</dbReference>
<evidence type="ECO:0000259" key="5">
    <source>
        <dbReference type="Pfam" id="PF05916"/>
    </source>
</evidence>
<evidence type="ECO:0000256" key="3">
    <source>
        <dbReference type="ARBA" id="ARBA00022705"/>
    </source>
</evidence>
<comment type="similarity">
    <text evidence="2">Belongs to the GINS1/PSF1 family.</text>
</comment>
<evidence type="ECO:0008006" key="9">
    <source>
        <dbReference type="Google" id="ProtNLM"/>
    </source>
</evidence>
<evidence type="ECO:0000256" key="2">
    <source>
        <dbReference type="ARBA" id="ARBA00006677"/>
    </source>
</evidence>
<evidence type="ECO:0000256" key="4">
    <source>
        <dbReference type="ARBA" id="ARBA00023242"/>
    </source>
</evidence>
<dbReference type="SUPFAM" id="SSF158573">
    <property type="entry name" value="GINS helical bundle-like"/>
    <property type="match status" value="1"/>
</dbReference>
<organism evidence="7 8">
    <name type="scientific">Prymnesium parvum</name>
    <name type="common">Toxic golden alga</name>
    <dbReference type="NCBI Taxonomy" id="97485"/>
    <lineage>
        <taxon>Eukaryota</taxon>
        <taxon>Haptista</taxon>
        <taxon>Haptophyta</taxon>
        <taxon>Prymnesiophyceae</taxon>
        <taxon>Prymnesiales</taxon>
        <taxon>Prymnesiaceae</taxon>
        <taxon>Prymnesium</taxon>
    </lineage>
</organism>
<dbReference type="InterPro" id="IPR005339">
    <property type="entry name" value="GINS_Psf1"/>
</dbReference>
<evidence type="ECO:0000256" key="1">
    <source>
        <dbReference type="ARBA" id="ARBA00004123"/>
    </source>
</evidence>
<dbReference type="InterPro" id="IPR021151">
    <property type="entry name" value="GINS_A"/>
</dbReference>
<dbReference type="EMBL" id="JBGBPQ010000005">
    <property type="protein sequence ID" value="KAL1524610.1"/>
    <property type="molecule type" value="Genomic_DNA"/>
</dbReference>
<proteinExistence type="inferred from homology"/>
<protein>
    <recommendedName>
        <fullName evidence="9">DNA replication complex GINS protein PSF1</fullName>
    </recommendedName>
</protein>
<dbReference type="Proteomes" id="UP001515480">
    <property type="component" value="Unassembled WGS sequence"/>
</dbReference>
<dbReference type="CDD" id="cd11710">
    <property type="entry name" value="GINS_A_psf1"/>
    <property type="match status" value="1"/>
</dbReference>
<keyword evidence="8" id="KW-1185">Reference proteome</keyword>
<keyword evidence="3" id="KW-0235">DNA replication</keyword>
<evidence type="ECO:0000259" key="6">
    <source>
        <dbReference type="Pfam" id="PF24997"/>
    </source>
</evidence>
<evidence type="ECO:0000313" key="8">
    <source>
        <dbReference type="Proteomes" id="UP001515480"/>
    </source>
</evidence>